<dbReference type="GO" id="GO:0005789">
    <property type="term" value="C:endoplasmic reticulum membrane"/>
    <property type="evidence" value="ECO:0007669"/>
    <property type="project" value="TreeGrafter"/>
</dbReference>
<proteinExistence type="inferred from homology"/>
<keyword evidence="17" id="KW-1185">Reference proteome</keyword>
<evidence type="ECO:0000256" key="5">
    <source>
        <dbReference type="ARBA" id="ARBA00022723"/>
    </source>
</evidence>
<dbReference type="PROSITE" id="PS00476">
    <property type="entry name" value="FATTY_ACID_DESATUR_1"/>
    <property type="match status" value="1"/>
</dbReference>
<dbReference type="InterPro" id="IPR005804">
    <property type="entry name" value="FA_desaturase_dom"/>
</dbReference>
<comment type="cofactor">
    <cofactor evidence="13">
        <name>Fe(2+)</name>
        <dbReference type="ChEBI" id="CHEBI:29033"/>
    </cofactor>
</comment>
<reference evidence="16" key="2">
    <citation type="submission" date="2023-05" db="EMBL/GenBank/DDBJ databases">
        <authorList>
            <person name="Fouks B."/>
        </authorList>
    </citation>
    <scope>NUCLEOTIDE SEQUENCE</scope>
    <source>
        <strain evidence="16">Stay&amp;Tobe</strain>
        <tissue evidence="16">Testes</tissue>
    </source>
</reference>
<name>A0AAD8AHE7_DIPPU</name>
<evidence type="ECO:0000256" key="7">
    <source>
        <dbReference type="ARBA" id="ARBA00022989"/>
    </source>
</evidence>
<keyword evidence="12 13" id="KW-0275">Fatty acid biosynthesis</keyword>
<dbReference type="CDD" id="cd03505">
    <property type="entry name" value="Delta9-FADS-like"/>
    <property type="match status" value="1"/>
</dbReference>
<gene>
    <name evidence="16" type="ORF">L9F63_026635</name>
</gene>
<keyword evidence="8 13" id="KW-0560">Oxidoreductase</keyword>
<keyword evidence="7 14" id="KW-1133">Transmembrane helix</keyword>
<evidence type="ECO:0000256" key="10">
    <source>
        <dbReference type="ARBA" id="ARBA00023098"/>
    </source>
</evidence>
<evidence type="ECO:0000256" key="11">
    <source>
        <dbReference type="ARBA" id="ARBA00023136"/>
    </source>
</evidence>
<dbReference type="InterPro" id="IPR001522">
    <property type="entry name" value="FADS-1_CS"/>
</dbReference>
<comment type="similarity">
    <text evidence="2 13">Belongs to the fatty acid desaturase type 1 family.</text>
</comment>
<keyword evidence="11 14" id="KW-0472">Membrane</keyword>
<organism evidence="16 17">
    <name type="scientific">Diploptera punctata</name>
    <name type="common">Pacific beetle cockroach</name>
    <dbReference type="NCBI Taxonomy" id="6984"/>
    <lineage>
        <taxon>Eukaryota</taxon>
        <taxon>Metazoa</taxon>
        <taxon>Ecdysozoa</taxon>
        <taxon>Arthropoda</taxon>
        <taxon>Hexapoda</taxon>
        <taxon>Insecta</taxon>
        <taxon>Pterygota</taxon>
        <taxon>Neoptera</taxon>
        <taxon>Polyneoptera</taxon>
        <taxon>Dictyoptera</taxon>
        <taxon>Blattodea</taxon>
        <taxon>Blaberoidea</taxon>
        <taxon>Blaberidae</taxon>
        <taxon>Diplopterinae</taxon>
        <taxon>Diploptera</taxon>
    </lineage>
</organism>
<keyword evidence="6" id="KW-0276">Fatty acid metabolism</keyword>
<dbReference type="GO" id="GO:0006636">
    <property type="term" value="P:unsaturated fatty acid biosynthetic process"/>
    <property type="evidence" value="ECO:0007669"/>
    <property type="project" value="TreeGrafter"/>
</dbReference>
<dbReference type="Proteomes" id="UP001233999">
    <property type="component" value="Unassembled WGS sequence"/>
</dbReference>
<feature type="transmembrane region" description="Helical" evidence="14">
    <location>
        <begin position="30"/>
        <end position="53"/>
    </location>
</feature>
<protein>
    <recommendedName>
        <fullName evidence="15">Fatty acid desaturase domain-containing protein</fullName>
    </recommendedName>
</protein>
<dbReference type="GO" id="GO:0004768">
    <property type="term" value="F:stearoyl-CoA 9-desaturase activity"/>
    <property type="evidence" value="ECO:0007669"/>
    <property type="project" value="TreeGrafter"/>
</dbReference>
<evidence type="ECO:0000256" key="8">
    <source>
        <dbReference type="ARBA" id="ARBA00023002"/>
    </source>
</evidence>
<dbReference type="GO" id="GO:0005506">
    <property type="term" value="F:iron ion binding"/>
    <property type="evidence" value="ECO:0007669"/>
    <property type="project" value="TreeGrafter"/>
</dbReference>
<sequence length="296" mass="34631">MSGGTSYSCCTRISGPFYGLYLLLTEAKMVLLFEILYGYLSLIGVTGGTHRLWSHRSYKAKFPLRVLLMIFQTAAFQNHIYEWSRDHRVHHKFSETDGDPHNAKRGFFFCHMGWLMVKKHPDVLNKGKRIDMSDLEKDPVVVFQRKYYPVLMPLLAFILPTLIPIYVWDVDPWTAWYGTLFRWVITVNGTWCVNSFAHLWGSRPYNTRLMHNAVQFMLCMLIGEGFHNYHHTFPYDYKAAELRSPIFNLTARFIDFFAKFGWAYDLKVVSEETIKRRILRTGDGTHPKYGVSELNS</sequence>
<feature type="transmembrane region" description="Helical" evidence="14">
    <location>
        <begin position="180"/>
        <end position="200"/>
    </location>
</feature>
<evidence type="ECO:0000256" key="9">
    <source>
        <dbReference type="ARBA" id="ARBA00023004"/>
    </source>
</evidence>
<evidence type="ECO:0000256" key="13">
    <source>
        <dbReference type="RuleBase" id="RU000581"/>
    </source>
</evidence>
<dbReference type="EMBL" id="JASPKZ010000994">
    <property type="protein sequence ID" value="KAJ9598830.1"/>
    <property type="molecule type" value="Genomic_DNA"/>
</dbReference>
<accession>A0AAD8AHE7</accession>
<keyword evidence="9" id="KW-0408">Iron</keyword>
<evidence type="ECO:0000256" key="14">
    <source>
        <dbReference type="SAM" id="Phobius"/>
    </source>
</evidence>
<keyword evidence="5" id="KW-0479">Metal-binding</keyword>
<dbReference type="PANTHER" id="PTHR11351">
    <property type="entry name" value="ACYL-COA DESATURASE"/>
    <property type="match status" value="1"/>
</dbReference>
<comment type="caution">
    <text evidence="16">The sequence shown here is derived from an EMBL/GenBank/DDBJ whole genome shotgun (WGS) entry which is preliminary data.</text>
</comment>
<evidence type="ECO:0000256" key="6">
    <source>
        <dbReference type="ARBA" id="ARBA00022832"/>
    </source>
</evidence>
<reference evidence="16" key="1">
    <citation type="journal article" date="2023" name="IScience">
        <title>Live-bearing cockroach genome reveals convergent evolutionary mechanisms linked to viviparity in insects and beyond.</title>
        <authorList>
            <person name="Fouks B."/>
            <person name="Harrison M.C."/>
            <person name="Mikhailova A.A."/>
            <person name="Marchal E."/>
            <person name="English S."/>
            <person name="Carruthers M."/>
            <person name="Jennings E.C."/>
            <person name="Chiamaka E.L."/>
            <person name="Frigard R.A."/>
            <person name="Pippel M."/>
            <person name="Attardo G.M."/>
            <person name="Benoit J.B."/>
            <person name="Bornberg-Bauer E."/>
            <person name="Tobe S.S."/>
        </authorList>
    </citation>
    <scope>NUCLEOTIDE SEQUENCE</scope>
    <source>
        <strain evidence="16">Stay&amp;Tobe</strain>
    </source>
</reference>
<dbReference type="InterPro" id="IPR015876">
    <property type="entry name" value="Acyl-CoA_DS"/>
</dbReference>
<dbReference type="PANTHER" id="PTHR11351:SF31">
    <property type="entry name" value="DESATURASE 1, ISOFORM A-RELATED"/>
    <property type="match status" value="1"/>
</dbReference>
<evidence type="ECO:0000256" key="4">
    <source>
        <dbReference type="ARBA" id="ARBA00022692"/>
    </source>
</evidence>
<evidence type="ECO:0000256" key="2">
    <source>
        <dbReference type="ARBA" id="ARBA00009295"/>
    </source>
</evidence>
<evidence type="ECO:0000256" key="3">
    <source>
        <dbReference type="ARBA" id="ARBA00022516"/>
    </source>
</evidence>
<keyword evidence="4 13" id="KW-0812">Transmembrane</keyword>
<feature type="non-terminal residue" evidence="16">
    <location>
        <position position="296"/>
    </location>
</feature>
<keyword evidence="10" id="KW-0443">Lipid metabolism</keyword>
<evidence type="ECO:0000256" key="12">
    <source>
        <dbReference type="ARBA" id="ARBA00023160"/>
    </source>
</evidence>
<evidence type="ECO:0000256" key="1">
    <source>
        <dbReference type="ARBA" id="ARBA00004141"/>
    </source>
</evidence>
<dbReference type="PRINTS" id="PR00075">
    <property type="entry name" value="FACDDSATRASE"/>
</dbReference>
<feature type="transmembrane region" description="Helical" evidence="14">
    <location>
        <begin position="147"/>
        <end position="168"/>
    </location>
</feature>
<feature type="domain" description="Fatty acid desaturase" evidence="15">
    <location>
        <begin position="30"/>
        <end position="235"/>
    </location>
</feature>
<dbReference type="AlphaFoldDB" id="A0AAD8AHE7"/>
<keyword evidence="3 13" id="KW-0444">Lipid biosynthesis</keyword>
<comment type="subcellular location">
    <subcellularLocation>
        <location evidence="1">Membrane</location>
        <topology evidence="1">Multi-pass membrane protein</topology>
    </subcellularLocation>
</comment>
<evidence type="ECO:0000313" key="17">
    <source>
        <dbReference type="Proteomes" id="UP001233999"/>
    </source>
</evidence>
<evidence type="ECO:0000313" key="16">
    <source>
        <dbReference type="EMBL" id="KAJ9598830.1"/>
    </source>
</evidence>
<comment type="domain">
    <text evidence="13">The histidine box domains are involved in binding the catalytic metal ions.</text>
</comment>
<dbReference type="Pfam" id="PF00487">
    <property type="entry name" value="FA_desaturase"/>
    <property type="match status" value="1"/>
</dbReference>
<evidence type="ECO:0000259" key="15">
    <source>
        <dbReference type="Pfam" id="PF00487"/>
    </source>
</evidence>